<proteinExistence type="predicted"/>
<sequence length="163" mass="17833">MRRASLRVAPRMQPGFLFCWCVIATVTLALAAWQENVRPKMYVQLAGRKQRPRRVGVLRIKGDHWAGTARRDIGTEFAVNFNERTWQSHNNFLNQKVKSGGAARRGASSENGGLSGSFVRVLLKCGLGWSVAEPNSDATGMGNAFSGGGLIVIRNSRGDMSNL</sequence>
<accession>A0A195D9X4</accession>
<dbReference type="EMBL" id="KQ981082">
    <property type="protein sequence ID" value="KYN09683.1"/>
    <property type="molecule type" value="Genomic_DNA"/>
</dbReference>
<organism evidence="2 3">
    <name type="scientific">Trachymyrmex cornetzi</name>
    <dbReference type="NCBI Taxonomy" id="471704"/>
    <lineage>
        <taxon>Eukaryota</taxon>
        <taxon>Metazoa</taxon>
        <taxon>Ecdysozoa</taxon>
        <taxon>Arthropoda</taxon>
        <taxon>Hexapoda</taxon>
        <taxon>Insecta</taxon>
        <taxon>Pterygota</taxon>
        <taxon>Neoptera</taxon>
        <taxon>Endopterygota</taxon>
        <taxon>Hymenoptera</taxon>
        <taxon>Apocrita</taxon>
        <taxon>Aculeata</taxon>
        <taxon>Formicoidea</taxon>
        <taxon>Formicidae</taxon>
        <taxon>Myrmicinae</taxon>
        <taxon>Trachymyrmex</taxon>
    </lineage>
</organism>
<evidence type="ECO:0000313" key="2">
    <source>
        <dbReference type="EMBL" id="KYN09683.1"/>
    </source>
</evidence>
<feature type="signal peptide" evidence="1">
    <location>
        <begin position="1"/>
        <end position="31"/>
    </location>
</feature>
<reference evidence="2 3" key="1">
    <citation type="submission" date="2015-09" db="EMBL/GenBank/DDBJ databases">
        <title>Trachymyrmex cornetzi WGS genome.</title>
        <authorList>
            <person name="Nygaard S."/>
            <person name="Hu H."/>
            <person name="Boomsma J."/>
            <person name="Zhang G."/>
        </authorList>
    </citation>
    <scope>NUCLEOTIDE SEQUENCE [LARGE SCALE GENOMIC DNA]</scope>
    <source>
        <strain evidence="2">Tcor2-1</strain>
        <tissue evidence="2">Whole body</tissue>
    </source>
</reference>
<evidence type="ECO:0000313" key="3">
    <source>
        <dbReference type="Proteomes" id="UP000078492"/>
    </source>
</evidence>
<gene>
    <name evidence="2" type="ORF">ALC57_18204</name>
</gene>
<dbReference type="AlphaFoldDB" id="A0A195D9X4"/>
<name>A0A195D9X4_9HYME</name>
<protein>
    <submittedName>
        <fullName evidence="2">Uncharacterized protein</fullName>
    </submittedName>
</protein>
<evidence type="ECO:0000256" key="1">
    <source>
        <dbReference type="SAM" id="SignalP"/>
    </source>
</evidence>
<dbReference type="Proteomes" id="UP000078492">
    <property type="component" value="Unassembled WGS sequence"/>
</dbReference>
<keyword evidence="1" id="KW-0732">Signal</keyword>
<feature type="chain" id="PRO_5008270356" evidence="1">
    <location>
        <begin position="32"/>
        <end position="163"/>
    </location>
</feature>
<keyword evidence="3" id="KW-1185">Reference proteome</keyword>